<evidence type="ECO:0000256" key="3">
    <source>
        <dbReference type="ARBA" id="ARBA00008178"/>
    </source>
</evidence>
<evidence type="ECO:0000256" key="2">
    <source>
        <dbReference type="ARBA" id="ARBA00001911"/>
    </source>
</evidence>
<evidence type="ECO:0000256" key="5">
    <source>
        <dbReference type="ARBA" id="ARBA00023027"/>
    </source>
</evidence>
<gene>
    <name evidence="9" type="primary">rfbB</name>
    <name evidence="9" type="ORF">42c90049</name>
</gene>
<dbReference type="Pfam" id="PF16363">
    <property type="entry name" value="GDP_Man_Dehyd"/>
    <property type="match status" value="1"/>
</dbReference>
<dbReference type="CDD" id="cd05246">
    <property type="entry name" value="dTDP_GD_SDR_e"/>
    <property type="match status" value="1"/>
</dbReference>
<evidence type="ECO:0000256" key="7">
    <source>
        <dbReference type="RuleBase" id="RU004473"/>
    </source>
</evidence>
<dbReference type="Gene3D" id="3.40.50.720">
    <property type="entry name" value="NAD(P)-binding Rossmann-like Domain"/>
    <property type="match status" value="1"/>
</dbReference>
<comment type="cofactor">
    <cofactor evidence="2 7">
        <name>NAD(+)</name>
        <dbReference type="ChEBI" id="CHEBI:57540"/>
    </cofactor>
</comment>
<dbReference type="NCBIfam" id="TIGR01181">
    <property type="entry name" value="dTDP_gluc_dehyt"/>
    <property type="match status" value="1"/>
</dbReference>
<keyword evidence="6 7" id="KW-0456">Lyase</keyword>
<dbReference type="SUPFAM" id="SSF51735">
    <property type="entry name" value="NAD(P)-binding Rossmann-fold domains"/>
    <property type="match status" value="1"/>
</dbReference>
<comment type="similarity">
    <text evidence="3 7">Belongs to the NAD(P)-dependent epimerase/dehydratase family. dTDP-glucose dehydratase subfamily.</text>
</comment>
<dbReference type="EC" id="4.2.1.46" evidence="4 7"/>
<reference evidence="9" key="1">
    <citation type="journal article" date="2005" name="J. Bacteriol.">
        <title>Clustered genes related to sulfate respiration in uncultured prokaryotes support the theory of their concomitant horizontal transfer.</title>
        <authorList>
            <person name="Mussmann M."/>
            <person name="Richter M."/>
            <person name="Lombardot T."/>
            <person name="Meyerdierks A."/>
            <person name="Kuever J."/>
            <person name="Kube M."/>
            <person name="Glockner F.O."/>
            <person name="Amann R."/>
        </authorList>
    </citation>
    <scope>NUCLEOTIDE SEQUENCE</scope>
</reference>
<comment type="catalytic activity">
    <reaction evidence="1 7">
        <text>dTDP-alpha-D-glucose = dTDP-4-dehydro-6-deoxy-alpha-D-glucose + H2O</text>
        <dbReference type="Rhea" id="RHEA:17221"/>
        <dbReference type="ChEBI" id="CHEBI:15377"/>
        <dbReference type="ChEBI" id="CHEBI:57477"/>
        <dbReference type="ChEBI" id="CHEBI:57649"/>
        <dbReference type="EC" id="4.2.1.46"/>
    </reaction>
</comment>
<protein>
    <recommendedName>
        <fullName evidence="4 7">dTDP-glucose 4,6-dehydratase</fullName>
        <ecNumber evidence="4 7">4.2.1.46</ecNumber>
    </recommendedName>
</protein>
<sequence>MTTSHHTPHTMLVTGGAGFIGCNFIRHVLDTDHDLRMVNLDALTYAGSLESLKDVAEKHDGRYVFEHLDIRDSAAMRDIVTRHAVDTIVHFAAESHVDRSIDGPLDFVDTNVRGTANLLEAARSVWGDRQDVRFHHISTDEVYGSLGDEGLFTEDTPYDPSSPYSSSKAASDHLVRAWHRTYGLPVTISNCSNNYGPYQFPEKLIPLMIGNALNHKKLPVYGDGRNVRDWLFVTDHCSAIDAVIRRGDPGRTYNVGGHNEMANIDVVHLVCDIIDELRPADGSRRDLITFVTDRPGHDQRYAIDAGRIEAELGWTPDHTFAQGLKDTIIWYLENGAWCEAVTGGEYQGERLGLSGGTD</sequence>
<dbReference type="AlphaFoldDB" id="Q3IBP7"/>
<dbReference type="GO" id="GO:0008460">
    <property type="term" value="F:dTDP-glucose 4,6-dehydratase activity"/>
    <property type="evidence" value="ECO:0007669"/>
    <property type="project" value="UniProtKB-EC"/>
</dbReference>
<name>Q3IBP7_9BACT</name>
<evidence type="ECO:0000313" key="9">
    <source>
        <dbReference type="EMBL" id="CAJ31156.1"/>
    </source>
</evidence>
<dbReference type="EMBL" id="CT025834">
    <property type="protein sequence ID" value="CAJ31156.1"/>
    <property type="molecule type" value="Genomic_DNA"/>
</dbReference>
<organism evidence="9">
    <name type="scientific">uncultured sulfate-reducing bacterium</name>
    <dbReference type="NCBI Taxonomy" id="153939"/>
    <lineage>
        <taxon>Bacteria</taxon>
        <taxon>environmental samples</taxon>
    </lineage>
</organism>
<dbReference type="GO" id="GO:0009225">
    <property type="term" value="P:nucleotide-sugar metabolic process"/>
    <property type="evidence" value="ECO:0007669"/>
    <property type="project" value="InterPro"/>
</dbReference>
<evidence type="ECO:0000259" key="8">
    <source>
        <dbReference type="Pfam" id="PF16363"/>
    </source>
</evidence>
<evidence type="ECO:0000256" key="1">
    <source>
        <dbReference type="ARBA" id="ARBA00001539"/>
    </source>
</evidence>
<dbReference type="InterPro" id="IPR036291">
    <property type="entry name" value="NAD(P)-bd_dom_sf"/>
</dbReference>
<dbReference type="PANTHER" id="PTHR43000">
    <property type="entry name" value="DTDP-D-GLUCOSE 4,6-DEHYDRATASE-RELATED"/>
    <property type="match status" value="1"/>
</dbReference>
<dbReference type="InterPro" id="IPR005888">
    <property type="entry name" value="dTDP_Gluc_deHydtase"/>
</dbReference>
<accession>Q3IBP7</accession>
<proteinExistence type="inferred from homology"/>
<feature type="domain" description="NAD(P)-binding" evidence="8">
    <location>
        <begin position="12"/>
        <end position="327"/>
    </location>
</feature>
<keyword evidence="5" id="KW-0520">NAD</keyword>
<dbReference type="InterPro" id="IPR016040">
    <property type="entry name" value="NAD(P)-bd_dom"/>
</dbReference>
<evidence type="ECO:0000256" key="4">
    <source>
        <dbReference type="ARBA" id="ARBA00011990"/>
    </source>
</evidence>
<dbReference type="Gene3D" id="3.90.25.10">
    <property type="entry name" value="UDP-galactose 4-epimerase, domain 1"/>
    <property type="match status" value="1"/>
</dbReference>
<evidence type="ECO:0000256" key="6">
    <source>
        <dbReference type="ARBA" id="ARBA00023239"/>
    </source>
</evidence>